<keyword evidence="3" id="KW-1185">Reference proteome</keyword>
<comment type="caution">
    <text evidence="2">The sequence shown here is derived from an EMBL/GenBank/DDBJ whole genome shotgun (WGS) entry which is preliminary data.</text>
</comment>
<accession>A0A919X486</accession>
<feature type="domain" description="N-acetyltransferase" evidence="1">
    <location>
        <begin position="1"/>
        <end position="164"/>
    </location>
</feature>
<dbReference type="PANTHER" id="PTHR43617:SF33">
    <property type="entry name" value="SPORE COAT POLYSACCHARIDE BIOSYNTHESIS PROTEIN SPSD"/>
    <property type="match status" value="1"/>
</dbReference>
<dbReference type="EMBL" id="BORP01000001">
    <property type="protein sequence ID" value="GIO25562.1"/>
    <property type="molecule type" value="Genomic_DNA"/>
</dbReference>
<name>A0A919X486_9BACI</name>
<sequence length="171" mass="19811">MIIRLLKPHDAKEYYDLRLEALQVNPEAFSTSFEEVITSPNIVEHYEKSFRQTNTYNFGVFQENKMIGMVTLFPETKEKLKHKASIFAMYVKPAYRGQGIGKLLLEATLKQAYELGGISKINLSVVSNNQEAKGLYQRYGFKTFGLEEKALMVNHAFYDEEYMSLWLSNKE</sequence>
<dbReference type="SUPFAM" id="SSF55729">
    <property type="entry name" value="Acyl-CoA N-acyltransferases (Nat)"/>
    <property type="match status" value="1"/>
</dbReference>
<reference evidence="2" key="1">
    <citation type="submission" date="2021-03" db="EMBL/GenBank/DDBJ databases">
        <title>Antimicrobial resistance genes in bacteria isolated from Japanese honey, and their potential for conferring macrolide and lincosamide resistance in the American foulbrood pathogen Paenibacillus larvae.</title>
        <authorList>
            <person name="Okamoto M."/>
            <person name="Kumagai M."/>
            <person name="Kanamori H."/>
            <person name="Takamatsu D."/>
        </authorList>
    </citation>
    <scope>NUCLEOTIDE SEQUENCE</scope>
    <source>
        <strain evidence="2">J43TS3</strain>
    </source>
</reference>
<dbReference type="Pfam" id="PF00583">
    <property type="entry name" value="Acetyltransf_1"/>
    <property type="match status" value="1"/>
</dbReference>
<organism evidence="2 3">
    <name type="scientific">Ornithinibacillus bavariensis</name>
    <dbReference type="NCBI Taxonomy" id="545502"/>
    <lineage>
        <taxon>Bacteria</taxon>
        <taxon>Bacillati</taxon>
        <taxon>Bacillota</taxon>
        <taxon>Bacilli</taxon>
        <taxon>Bacillales</taxon>
        <taxon>Bacillaceae</taxon>
        <taxon>Ornithinibacillus</taxon>
    </lineage>
</organism>
<dbReference type="AlphaFoldDB" id="A0A919X486"/>
<dbReference type="Proteomes" id="UP000676917">
    <property type="component" value="Unassembled WGS sequence"/>
</dbReference>
<evidence type="ECO:0000259" key="1">
    <source>
        <dbReference type="PROSITE" id="PS51186"/>
    </source>
</evidence>
<dbReference type="PROSITE" id="PS51186">
    <property type="entry name" value="GNAT"/>
    <property type="match status" value="1"/>
</dbReference>
<dbReference type="InterPro" id="IPR000182">
    <property type="entry name" value="GNAT_dom"/>
</dbReference>
<dbReference type="Gene3D" id="3.40.630.30">
    <property type="match status" value="1"/>
</dbReference>
<dbReference type="InterPro" id="IPR016181">
    <property type="entry name" value="Acyl_CoA_acyltransferase"/>
</dbReference>
<dbReference type="RefSeq" id="WP_212919104.1">
    <property type="nucleotide sequence ID" value="NZ_BORP01000001.1"/>
</dbReference>
<protein>
    <submittedName>
        <fullName evidence="2">N-acetyltransferase</fullName>
    </submittedName>
</protein>
<dbReference type="InterPro" id="IPR050276">
    <property type="entry name" value="MshD_Acetyltransferase"/>
</dbReference>
<dbReference type="PANTHER" id="PTHR43617">
    <property type="entry name" value="L-AMINO ACID N-ACETYLTRANSFERASE"/>
    <property type="match status" value="1"/>
</dbReference>
<evidence type="ECO:0000313" key="3">
    <source>
        <dbReference type="Proteomes" id="UP000676917"/>
    </source>
</evidence>
<dbReference type="GO" id="GO:0016747">
    <property type="term" value="F:acyltransferase activity, transferring groups other than amino-acyl groups"/>
    <property type="evidence" value="ECO:0007669"/>
    <property type="project" value="InterPro"/>
</dbReference>
<proteinExistence type="predicted"/>
<gene>
    <name evidence="2" type="ORF">J43TS3_01730</name>
</gene>
<dbReference type="CDD" id="cd04301">
    <property type="entry name" value="NAT_SF"/>
    <property type="match status" value="1"/>
</dbReference>
<evidence type="ECO:0000313" key="2">
    <source>
        <dbReference type="EMBL" id="GIO25562.1"/>
    </source>
</evidence>